<dbReference type="HOGENOM" id="CLU_128596_8_1_4"/>
<evidence type="ECO:0000313" key="4">
    <source>
        <dbReference type="Proteomes" id="UP000001235"/>
    </source>
</evidence>
<dbReference type="AlphaFoldDB" id="D9SG71"/>
<sequence precursor="true">MKILLTLFIALSVMLSSPRGAMAEELNCDQFLEGSTPWASCNNYNASVDADKDLNDAYRNLMTVMNKPAWREAKKKLIAAQRAWIIFRDRECEFSQELIGGSNHVNQSECIADMTEKRAEYIKSLYESYK</sequence>
<feature type="domain" description="Lysozyme inhibitor LprI-like N-terminal" evidence="2">
    <location>
        <begin position="49"/>
        <end position="120"/>
    </location>
</feature>
<keyword evidence="1" id="KW-0732">Signal</keyword>
<dbReference type="OrthoDB" id="7340239at2"/>
<name>D9SG71_GALCS</name>
<feature type="chain" id="PRO_5003128043" description="Lysozyme inhibitor LprI-like N-terminal domain-containing protein" evidence="1">
    <location>
        <begin position="24"/>
        <end position="130"/>
    </location>
</feature>
<evidence type="ECO:0000256" key="1">
    <source>
        <dbReference type="SAM" id="SignalP"/>
    </source>
</evidence>
<dbReference type="RefSeq" id="WP_013293457.1">
    <property type="nucleotide sequence ID" value="NC_014394.1"/>
</dbReference>
<evidence type="ECO:0000259" key="2">
    <source>
        <dbReference type="Pfam" id="PF07007"/>
    </source>
</evidence>
<keyword evidence="4" id="KW-1185">Reference proteome</keyword>
<dbReference type="InterPro" id="IPR009739">
    <property type="entry name" value="LprI-like_N"/>
</dbReference>
<dbReference type="Proteomes" id="UP000001235">
    <property type="component" value="Chromosome"/>
</dbReference>
<dbReference type="Pfam" id="PF07007">
    <property type="entry name" value="LprI"/>
    <property type="match status" value="1"/>
</dbReference>
<proteinExistence type="predicted"/>
<dbReference type="EMBL" id="CP002159">
    <property type="protein sequence ID" value="ADL55518.1"/>
    <property type="molecule type" value="Genomic_DNA"/>
</dbReference>
<evidence type="ECO:0000313" key="3">
    <source>
        <dbReference type="EMBL" id="ADL55518.1"/>
    </source>
</evidence>
<organism evidence="3 4">
    <name type="scientific">Gallionella capsiferriformans (strain ES-2)</name>
    <name type="common">Gallionella ferruginea capsiferriformans (strain ES-2)</name>
    <dbReference type="NCBI Taxonomy" id="395494"/>
    <lineage>
        <taxon>Bacteria</taxon>
        <taxon>Pseudomonadati</taxon>
        <taxon>Pseudomonadota</taxon>
        <taxon>Betaproteobacteria</taxon>
        <taxon>Nitrosomonadales</taxon>
        <taxon>Gallionellaceae</taxon>
        <taxon>Gallionella</taxon>
    </lineage>
</organism>
<feature type="signal peptide" evidence="1">
    <location>
        <begin position="1"/>
        <end position="23"/>
    </location>
</feature>
<dbReference type="eggNOG" id="COG3755">
    <property type="taxonomic scope" value="Bacteria"/>
</dbReference>
<protein>
    <recommendedName>
        <fullName evidence="2">Lysozyme inhibitor LprI-like N-terminal domain-containing protein</fullName>
    </recommendedName>
</protein>
<reference evidence="3 4" key="1">
    <citation type="submission" date="2010-08" db="EMBL/GenBank/DDBJ databases">
        <title>Complete sequence of Gallionella capsiferriformans ES-2.</title>
        <authorList>
            <consortium name="US DOE Joint Genome Institute"/>
            <person name="Lucas S."/>
            <person name="Copeland A."/>
            <person name="Lapidus A."/>
            <person name="Cheng J.-F."/>
            <person name="Bruce D."/>
            <person name="Goodwin L."/>
            <person name="Pitluck S."/>
            <person name="Chertkov O."/>
            <person name="Davenport K.W."/>
            <person name="Detter J.C."/>
            <person name="Han C."/>
            <person name="Tapia R."/>
            <person name="Land M."/>
            <person name="Hauser L."/>
            <person name="Chang Y.-J."/>
            <person name="Jeffries C."/>
            <person name="Kyrpides N."/>
            <person name="Ivanova N."/>
            <person name="Mikhailova N."/>
            <person name="Shelobolina E.S."/>
            <person name="Picardal F."/>
            <person name="Roden E."/>
            <person name="Emerson D."/>
            <person name="Woyke T."/>
        </authorList>
    </citation>
    <scope>NUCLEOTIDE SEQUENCE [LARGE SCALE GENOMIC DNA]</scope>
    <source>
        <strain evidence="3 4">ES-2</strain>
    </source>
</reference>
<accession>D9SG71</accession>
<dbReference type="Gene3D" id="1.20.1270.180">
    <property type="match status" value="1"/>
</dbReference>
<gene>
    <name evidence="3" type="ordered locus">Galf_1499</name>
</gene>
<dbReference type="KEGG" id="gca:Galf_1499"/>